<dbReference type="EMBL" id="MHUW01000012">
    <property type="protein sequence ID" value="OHA83880.1"/>
    <property type="molecule type" value="Genomic_DNA"/>
</dbReference>
<dbReference type="PANTHER" id="PTHR43024">
    <property type="entry name" value="UDP-N-ACETYLMURAMOYL-TRIPEPTIDE--D-ALANYL-D-ALANINE LIGASE"/>
    <property type="match status" value="1"/>
</dbReference>
<dbReference type="Gene3D" id="3.90.190.20">
    <property type="entry name" value="Mur ligase, C-terminal domain"/>
    <property type="match status" value="1"/>
</dbReference>
<evidence type="ECO:0008006" key="8">
    <source>
        <dbReference type="Google" id="ProtNLM"/>
    </source>
</evidence>
<dbReference type="Proteomes" id="UP000177987">
    <property type="component" value="Unassembled WGS sequence"/>
</dbReference>
<dbReference type="PANTHER" id="PTHR43024:SF1">
    <property type="entry name" value="UDP-N-ACETYLMURAMOYL-TRIPEPTIDE--D-ALANYL-D-ALANINE LIGASE"/>
    <property type="match status" value="1"/>
</dbReference>
<evidence type="ECO:0000256" key="2">
    <source>
        <dbReference type="ARBA" id="ARBA00022741"/>
    </source>
</evidence>
<dbReference type="InterPro" id="IPR036565">
    <property type="entry name" value="Mur-like_cat_sf"/>
</dbReference>
<name>A0A1G2SFQ3_9BACT</name>
<dbReference type="STRING" id="1802727.A2937_00935"/>
<reference evidence="6 7" key="1">
    <citation type="journal article" date="2016" name="Nat. Commun.">
        <title>Thousands of microbial genomes shed light on interconnected biogeochemical processes in an aquifer system.</title>
        <authorList>
            <person name="Anantharaman K."/>
            <person name="Brown C.T."/>
            <person name="Hug L.A."/>
            <person name="Sharon I."/>
            <person name="Castelle C.J."/>
            <person name="Probst A.J."/>
            <person name="Thomas B.C."/>
            <person name="Singh A."/>
            <person name="Wilkins M.J."/>
            <person name="Karaoz U."/>
            <person name="Brodie E.L."/>
            <person name="Williams K.H."/>
            <person name="Hubbard S.S."/>
            <person name="Banfield J.F."/>
        </authorList>
    </citation>
    <scope>NUCLEOTIDE SEQUENCE [LARGE SCALE GENOMIC DNA]</scope>
</reference>
<keyword evidence="1" id="KW-0436">Ligase</keyword>
<keyword evidence="2" id="KW-0547">Nucleotide-binding</keyword>
<evidence type="ECO:0000313" key="6">
    <source>
        <dbReference type="EMBL" id="OHA83880.1"/>
    </source>
</evidence>
<evidence type="ECO:0000259" key="5">
    <source>
        <dbReference type="Pfam" id="PF08245"/>
    </source>
</evidence>
<gene>
    <name evidence="6" type="ORF">A2937_00935</name>
</gene>
<dbReference type="SUPFAM" id="SSF53623">
    <property type="entry name" value="MurD-like peptide ligases, catalytic domain"/>
    <property type="match status" value="1"/>
</dbReference>
<dbReference type="GO" id="GO:0005524">
    <property type="term" value="F:ATP binding"/>
    <property type="evidence" value="ECO:0007669"/>
    <property type="project" value="UniProtKB-KW"/>
</dbReference>
<dbReference type="SUPFAM" id="SSF53244">
    <property type="entry name" value="MurD-like peptide ligases, peptide-binding domain"/>
    <property type="match status" value="1"/>
</dbReference>
<accession>A0A1G2SFQ3</accession>
<comment type="caution">
    <text evidence="6">The sequence shown here is derived from an EMBL/GenBank/DDBJ whole genome shotgun (WGS) entry which is preliminary data.</text>
</comment>
<dbReference type="GO" id="GO:0016881">
    <property type="term" value="F:acid-amino acid ligase activity"/>
    <property type="evidence" value="ECO:0007669"/>
    <property type="project" value="InterPro"/>
</dbReference>
<dbReference type="InterPro" id="IPR004101">
    <property type="entry name" value="Mur_ligase_C"/>
</dbReference>
<dbReference type="AlphaFoldDB" id="A0A1G2SFQ3"/>
<evidence type="ECO:0000256" key="1">
    <source>
        <dbReference type="ARBA" id="ARBA00022598"/>
    </source>
</evidence>
<evidence type="ECO:0000259" key="4">
    <source>
        <dbReference type="Pfam" id="PF02875"/>
    </source>
</evidence>
<dbReference type="Gene3D" id="3.40.1190.10">
    <property type="entry name" value="Mur-like, catalytic domain"/>
    <property type="match status" value="1"/>
</dbReference>
<dbReference type="Pfam" id="PF02875">
    <property type="entry name" value="Mur_ligase_C"/>
    <property type="match status" value="1"/>
</dbReference>
<dbReference type="InterPro" id="IPR036615">
    <property type="entry name" value="Mur_ligase_C_dom_sf"/>
</dbReference>
<keyword evidence="3" id="KW-0067">ATP-binding</keyword>
<evidence type="ECO:0000256" key="3">
    <source>
        <dbReference type="ARBA" id="ARBA00022840"/>
    </source>
</evidence>
<proteinExistence type="predicted"/>
<evidence type="ECO:0000313" key="7">
    <source>
        <dbReference type="Proteomes" id="UP000177987"/>
    </source>
</evidence>
<dbReference type="Pfam" id="PF08245">
    <property type="entry name" value="Mur_ligase_M"/>
    <property type="match status" value="1"/>
</dbReference>
<protein>
    <recommendedName>
        <fullName evidence="8">UDP-N-acetylmuramoyl-tripeptide--D-alanyl-D-alanine ligase</fullName>
    </recommendedName>
</protein>
<feature type="domain" description="Mur ligase central" evidence="5">
    <location>
        <begin position="100"/>
        <end position="248"/>
    </location>
</feature>
<sequence>MKSIARHIITAILEKEAKLVLRKYKPKVIAVTGSVGKTSTKDAIFAVVEKSLIARKTAKSFNSEIGLPLTILGEKNAWSNPFLWLATLVRGLLLVLLREHYPKWLVLELGADKPGDISRATAWVIPDIAVITRFGDVPVHVEFFKSPEEVFAEKAELAKALRPTGMLVLNADDEKVLSLRDKTKAKSITYGFSADAMFRASNMKIAYEGGLPVGTSFKLEYDGNVFPVMLSGVLGVQPVYSALAALAVGAYLKLNIVDMVGALALYQSPMGRMRVVPAIKGATIIDDTYNASPVAAAAAVEVLGSIKTKGKKIAMLGDMLELGKFTVEEHKKLGALAVKNANLILAVGPRAKYIIEGALESDMSEKSLVEFDDARVAGKHLESILGEGDIVLIKGSQSMRMERAVEEVMAHPENAATLLVRQEDEWKAKA</sequence>
<feature type="domain" description="Mur ligase C-terminal" evidence="4">
    <location>
        <begin position="271"/>
        <end position="396"/>
    </location>
</feature>
<organism evidence="6 7">
    <name type="scientific">Candidatus Yonathbacteria bacterium RIFCSPLOWO2_01_FULL_47_33b</name>
    <dbReference type="NCBI Taxonomy" id="1802727"/>
    <lineage>
        <taxon>Bacteria</taxon>
        <taxon>Candidatus Yonathiibacteriota</taxon>
    </lineage>
</organism>
<dbReference type="InterPro" id="IPR051046">
    <property type="entry name" value="MurCDEF_CellWall_CoF430Synth"/>
</dbReference>
<dbReference type="InterPro" id="IPR013221">
    <property type="entry name" value="Mur_ligase_cen"/>
</dbReference>